<dbReference type="CDD" id="cd02440">
    <property type="entry name" value="AdoMet_MTases"/>
    <property type="match status" value="1"/>
</dbReference>
<dbReference type="Pfam" id="PF13649">
    <property type="entry name" value="Methyltransf_25"/>
    <property type="match status" value="1"/>
</dbReference>
<organism evidence="2 3">
    <name type="scientific">Gigaspora margarita</name>
    <dbReference type="NCBI Taxonomy" id="4874"/>
    <lineage>
        <taxon>Eukaryota</taxon>
        <taxon>Fungi</taxon>
        <taxon>Fungi incertae sedis</taxon>
        <taxon>Mucoromycota</taxon>
        <taxon>Glomeromycotina</taxon>
        <taxon>Glomeromycetes</taxon>
        <taxon>Diversisporales</taxon>
        <taxon>Gigasporaceae</taxon>
        <taxon>Gigaspora</taxon>
    </lineage>
</organism>
<feature type="domain" description="Methyltransferase" evidence="1">
    <location>
        <begin position="87"/>
        <end position="175"/>
    </location>
</feature>
<name>A0A8H4AQU1_GIGMA</name>
<dbReference type="Gene3D" id="3.40.50.150">
    <property type="entry name" value="Vaccinia Virus protein VP39"/>
    <property type="match status" value="1"/>
</dbReference>
<dbReference type="OrthoDB" id="66144at2759"/>
<dbReference type="EMBL" id="WTPW01000315">
    <property type="protein sequence ID" value="KAF0523979.1"/>
    <property type="molecule type" value="Genomic_DNA"/>
</dbReference>
<protein>
    <submittedName>
        <fullName evidence="2">Glutathione synthetase ATP-binding domain-like protein</fullName>
    </submittedName>
</protein>
<dbReference type="InterPro" id="IPR041698">
    <property type="entry name" value="Methyltransf_25"/>
</dbReference>
<evidence type="ECO:0000259" key="1">
    <source>
        <dbReference type="Pfam" id="PF13649"/>
    </source>
</evidence>
<keyword evidence="3" id="KW-1185">Reference proteome</keyword>
<dbReference type="Proteomes" id="UP000439903">
    <property type="component" value="Unassembled WGS sequence"/>
</dbReference>
<dbReference type="InterPro" id="IPR029063">
    <property type="entry name" value="SAM-dependent_MTases_sf"/>
</dbReference>
<keyword evidence="2" id="KW-0547">Nucleotide-binding</keyword>
<proteinExistence type="predicted"/>
<dbReference type="SUPFAM" id="SSF53335">
    <property type="entry name" value="S-adenosyl-L-methionine-dependent methyltransferases"/>
    <property type="match status" value="1"/>
</dbReference>
<evidence type="ECO:0000313" key="3">
    <source>
        <dbReference type="Proteomes" id="UP000439903"/>
    </source>
</evidence>
<accession>A0A8H4AQU1</accession>
<sequence>MNIVKKTVKDDIPKIEVRHLETKQKSEEEVNNHLIYIDSTSELSAANRFIKNRFNKDADQYDKWLEDFQFHLLFDEICQKYNFAGTIIDIGCGTGLGGKTILKYNNGSRITGIDFAEEMAKKAVQSGYANVYVGLMEEIVPYLSSENKRFDHVISLGAIFCLSSDIVTNFLSSLFEIAEKSITLEIDEITDEFLANIEKIQNFRAPFFNNTPIVERFHFPNNWKIVHKEKYYMWTSPTTKDKIYGIFVRYEKIVSEEIN</sequence>
<dbReference type="GO" id="GO:0005524">
    <property type="term" value="F:ATP binding"/>
    <property type="evidence" value="ECO:0007669"/>
    <property type="project" value="UniProtKB-KW"/>
</dbReference>
<comment type="caution">
    <text evidence="2">The sequence shown here is derived from an EMBL/GenBank/DDBJ whole genome shotgun (WGS) entry which is preliminary data.</text>
</comment>
<keyword evidence="2" id="KW-0067">ATP-binding</keyword>
<evidence type="ECO:0000313" key="2">
    <source>
        <dbReference type="EMBL" id="KAF0523979.1"/>
    </source>
</evidence>
<reference evidence="2 3" key="1">
    <citation type="journal article" date="2019" name="Environ. Microbiol.">
        <title>At the nexus of three kingdoms: the genome of the mycorrhizal fungus Gigaspora margarita provides insights into plant, endobacterial and fungal interactions.</title>
        <authorList>
            <person name="Venice F."/>
            <person name="Ghignone S."/>
            <person name="Salvioli di Fossalunga A."/>
            <person name="Amselem J."/>
            <person name="Novero M."/>
            <person name="Xianan X."/>
            <person name="Sedzielewska Toro K."/>
            <person name="Morin E."/>
            <person name="Lipzen A."/>
            <person name="Grigoriev I.V."/>
            <person name="Henrissat B."/>
            <person name="Martin F.M."/>
            <person name="Bonfante P."/>
        </authorList>
    </citation>
    <scope>NUCLEOTIDE SEQUENCE [LARGE SCALE GENOMIC DNA]</scope>
    <source>
        <strain evidence="2 3">BEG34</strain>
    </source>
</reference>
<dbReference type="AlphaFoldDB" id="A0A8H4AQU1"/>
<gene>
    <name evidence="2" type="ORF">F8M41_015174</name>
</gene>